<evidence type="ECO:0000256" key="1">
    <source>
        <dbReference type="ARBA" id="ARBA00023016"/>
    </source>
</evidence>
<dbReference type="OrthoDB" id="1431247at2759"/>
<feature type="domain" description="SHSP" evidence="4">
    <location>
        <begin position="47"/>
        <end position="158"/>
    </location>
</feature>
<dbReference type="GO" id="GO:0042026">
    <property type="term" value="P:protein refolding"/>
    <property type="evidence" value="ECO:0007669"/>
    <property type="project" value="TreeGrafter"/>
</dbReference>
<organism evidence="5 6">
    <name type="scientific">Agrilus planipennis</name>
    <name type="common">Emerald ash borer</name>
    <name type="synonym">Agrilus marcopoli</name>
    <dbReference type="NCBI Taxonomy" id="224129"/>
    <lineage>
        <taxon>Eukaryota</taxon>
        <taxon>Metazoa</taxon>
        <taxon>Ecdysozoa</taxon>
        <taxon>Arthropoda</taxon>
        <taxon>Hexapoda</taxon>
        <taxon>Insecta</taxon>
        <taxon>Pterygota</taxon>
        <taxon>Neoptera</taxon>
        <taxon>Endopterygota</taxon>
        <taxon>Coleoptera</taxon>
        <taxon>Polyphaga</taxon>
        <taxon>Elateriformia</taxon>
        <taxon>Buprestoidea</taxon>
        <taxon>Buprestidae</taxon>
        <taxon>Agrilinae</taxon>
        <taxon>Agrilus</taxon>
    </lineage>
</organism>
<keyword evidence="5" id="KW-1185">Reference proteome</keyword>
<dbReference type="RefSeq" id="XP_025834369.1">
    <property type="nucleotide sequence ID" value="XM_025978584.1"/>
</dbReference>
<evidence type="ECO:0000259" key="4">
    <source>
        <dbReference type="PROSITE" id="PS01031"/>
    </source>
</evidence>
<dbReference type="GeneID" id="112905693"/>
<dbReference type="PANTHER" id="PTHR45640:SF13">
    <property type="entry name" value="HEAT SHOCK PROTEIN 22-RELATED"/>
    <property type="match status" value="1"/>
</dbReference>
<evidence type="ECO:0000313" key="6">
    <source>
        <dbReference type="RefSeq" id="XP_025834369.1"/>
    </source>
</evidence>
<dbReference type="GO" id="GO:0005634">
    <property type="term" value="C:nucleus"/>
    <property type="evidence" value="ECO:0007669"/>
    <property type="project" value="TreeGrafter"/>
</dbReference>
<keyword evidence="1" id="KW-0346">Stress response</keyword>
<reference evidence="6" key="1">
    <citation type="submission" date="2025-08" db="UniProtKB">
        <authorList>
            <consortium name="RefSeq"/>
        </authorList>
    </citation>
    <scope>IDENTIFICATION</scope>
    <source>
        <tissue evidence="6">Entire body</tissue>
    </source>
</reference>
<evidence type="ECO:0000313" key="5">
    <source>
        <dbReference type="Proteomes" id="UP000192223"/>
    </source>
</evidence>
<accession>A0A7F5REG0</accession>
<dbReference type="CDD" id="cd06526">
    <property type="entry name" value="metazoan_ACD"/>
    <property type="match status" value="1"/>
</dbReference>
<dbReference type="GO" id="GO:0005737">
    <property type="term" value="C:cytoplasm"/>
    <property type="evidence" value="ECO:0007669"/>
    <property type="project" value="TreeGrafter"/>
</dbReference>
<dbReference type="InterPro" id="IPR002068">
    <property type="entry name" value="A-crystallin/Hsp20_dom"/>
</dbReference>
<gene>
    <name evidence="6" type="primary">LOC112905693</name>
</gene>
<dbReference type="InterPro" id="IPR001436">
    <property type="entry name" value="Alpha-crystallin/sHSP_animal"/>
</dbReference>
<dbReference type="GO" id="GO:0051082">
    <property type="term" value="F:unfolded protein binding"/>
    <property type="evidence" value="ECO:0007669"/>
    <property type="project" value="TreeGrafter"/>
</dbReference>
<dbReference type="Gene3D" id="2.60.40.790">
    <property type="match status" value="1"/>
</dbReference>
<dbReference type="InParanoid" id="A0A7F5REG0"/>
<sequence length="168" mass="19401">MPFLTFNPLRNYRLWYKLFHSAIRPKIFDPLALTSRTTQFIPSTIYLMKNQQGREVSTEKITTQGRDVTITVDVTKFKFEELNVILSGNVIIVEGLHEEKIDDQKSAFTYFMKQFLLSDDHDLDKVKPIYAKNGTLRILAPKRGEAGQELTVQTIKLGPPKILKIEKE</sequence>
<comment type="similarity">
    <text evidence="2 3">Belongs to the small heat shock protein (HSP20) family.</text>
</comment>
<dbReference type="AlphaFoldDB" id="A0A7F5REG0"/>
<name>A0A7F5REG0_AGRPL</name>
<dbReference type="Pfam" id="PF00011">
    <property type="entry name" value="HSP20"/>
    <property type="match status" value="1"/>
</dbReference>
<evidence type="ECO:0000256" key="2">
    <source>
        <dbReference type="PROSITE-ProRule" id="PRU00285"/>
    </source>
</evidence>
<dbReference type="KEGG" id="apln:112905693"/>
<dbReference type="Proteomes" id="UP000192223">
    <property type="component" value="Unplaced"/>
</dbReference>
<proteinExistence type="inferred from homology"/>
<evidence type="ECO:0000256" key="3">
    <source>
        <dbReference type="RuleBase" id="RU003616"/>
    </source>
</evidence>
<dbReference type="InterPro" id="IPR008978">
    <property type="entry name" value="HSP20-like_chaperone"/>
</dbReference>
<protein>
    <submittedName>
        <fullName evidence="6">Heat shock protein 23-like</fullName>
    </submittedName>
</protein>
<dbReference type="PROSITE" id="PS01031">
    <property type="entry name" value="SHSP"/>
    <property type="match status" value="1"/>
</dbReference>
<dbReference type="SUPFAM" id="SSF49764">
    <property type="entry name" value="HSP20-like chaperones"/>
    <property type="match status" value="1"/>
</dbReference>
<dbReference type="PANTHER" id="PTHR45640">
    <property type="entry name" value="HEAT SHOCK PROTEIN HSP-12.2-RELATED"/>
    <property type="match status" value="1"/>
</dbReference>
<dbReference type="GO" id="GO:0009408">
    <property type="term" value="P:response to heat"/>
    <property type="evidence" value="ECO:0007669"/>
    <property type="project" value="TreeGrafter"/>
</dbReference>